<dbReference type="InterPro" id="IPR005269">
    <property type="entry name" value="LOG"/>
</dbReference>
<comment type="caution">
    <text evidence="2">The sequence shown here is derived from an EMBL/GenBank/DDBJ whole genome shotgun (WGS) entry which is preliminary data.</text>
</comment>
<dbReference type="InterPro" id="IPR052341">
    <property type="entry name" value="LOG_family_nucleotidases"/>
</dbReference>
<dbReference type="InterPro" id="IPR031100">
    <property type="entry name" value="LOG_fam"/>
</dbReference>
<accession>A0A7X0G1Z1</accession>
<dbReference type="PANTHER" id="PTHR43393">
    <property type="entry name" value="CYTOKININ RIBOSIDE 5'-MONOPHOSPHATE PHOSPHORIBOHYDROLASE"/>
    <property type="match status" value="1"/>
</dbReference>
<gene>
    <name evidence="2" type="ORF">BKA00_004858</name>
</gene>
<dbReference type="GO" id="GO:0009691">
    <property type="term" value="P:cytokinin biosynthetic process"/>
    <property type="evidence" value="ECO:0007669"/>
    <property type="project" value="UniProtKB-UniRule"/>
</dbReference>
<dbReference type="GO" id="GO:0005829">
    <property type="term" value="C:cytosol"/>
    <property type="evidence" value="ECO:0007669"/>
    <property type="project" value="TreeGrafter"/>
</dbReference>
<reference evidence="2 3" key="1">
    <citation type="submission" date="2020-08" db="EMBL/GenBank/DDBJ databases">
        <title>Sequencing the genomes of 1000 actinobacteria strains.</title>
        <authorList>
            <person name="Klenk H.-P."/>
        </authorList>
    </citation>
    <scope>NUCLEOTIDE SEQUENCE [LARGE SCALE GENOMIC DNA]</scope>
    <source>
        <strain evidence="2 3">DSM 43675</strain>
    </source>
</reference>
<dbReference type="NCBIfam" id="TIGR00730">
    <property type="entry name" value="Rossman fold protein, TIGR00730 family"/>
    <property type="match status" value="1"/>
</dbReference>
<dbReference type="AlphaFoldDB" id="A0A7X0G1Z1"/>
<dbReference type="Gene3D" id="3.40.50.450">
    <property type="match status" value="1"/>
</dbReference>
<dbReference type="GO" id="GO:0016787">
    <property type="term" value="F:hydrolase activity"/>
    <property type="evidence" value="ECO:0007669"/>
    <property type="project" value="UniProtKB-KW"/>
</dbReference>
<dbReference type="SUPFAM" id="SSF102405">
    <property type="entry name" value="MCP/YpsA-like"/>
    <property type="match status" value="1"/>
</dbReference>
<dbReference type="Proteomes" id="UP000546324">
    <property type="component" value="Unassembled WGS sequence"/>
</dbReference>
<proteinExistence type="inferred from homology"/>
<dbReference type="EMBL" id="JACHMQ010000001">
    <property type="protein sequence ID" value="MBB6397944.1"/>
    <property type="molecule type" value="Genomic_DNA"/>
</dbReference>
<keyword evidence="3" id="KW-1185">Reference proteome</keyword>
<comment type="similarity">
    <text evidence="1">Belongs to the LOG family.</text>
</comment>
<dbReference type="RefSeq" id="WP_185028556.1">
    <property type="nucleotide sequence ID" value="NZ_JACHMQ010000001.1"/>
</dbReference>
<evidence type="ECO:0000256" key="1">
    <source>
        <dbReference type="RuleBase" id="RU363015"/>
    </source>
</evidence>
<comment type="catalytic activity">
    <reaction evidence="1">
        <text>N(6)-(dimethylallyl)adenosine 5'-phosphate + H2O = N(6)-dimethylallyladenine + D-ribose 5-phosphate</text>
        <dbReference type="Rhea" id="RHEA:48560"/>
        <dbReference type="ChEBI" id="CHEBI:15377"/>
        <dbReference type="ChEBI" id="CHEBI:17660"/>
        <dbReference type="ChEBI" id="CHEBI:57526"/>
        <dbReference type="ChEBI" id="CHEBI:78346"/>
        <dbReference type="EC" id="3.2.2.n1"/>
    </reaction>
</comment>
<name>A0A7X0G1Z1_9ACTN</name>
<keyword evidence="1" id="KW-0378">Hydrolase</keyword>
<evidence type="ECO:0000313" key="2">
    <source>
        <dbReference type="EMBL" id="MBB6397944.1"/>
    </source>
</evidence>
<protein>
    <recommendedName>
        <fullName evidence="1">Cytokinin riboside 5'-monophosphate phosphoribohydrolase</fullName>
        <ecNumber evidence="1">3.2.2.n1</ecNumber>
    </recommendedName>
</protein>
<sequence length="200" mass="21370">MVFQAMVELYEGDRVLNGIGSGVWVCGSARTKPGTKNYELGVEVGAALAAAGFAVFTGGGPGAMEAANKGAKQNGGVSVGVGIVLPNEQQFNLELTIKFLCKYFFIRKVLLTKHTEALVVLPGGNGSMDELYEVLTLVQTKTIPPRPIVLVGRKYWKRVDAFSRKTMLPNGMISLGDPDLVKVVNTVGEVMDLMPKHAAS</sequence>
<keyword evidence="1" id="KW-0203">Cytokinin biosynthesis</keyword>
<dbReference type="Pfam" id="PF03641">
    <property type="entry name" value="Lysine_decarbox"/>
    <property type="match status" value="1"/>
</dbReference>
<dbReference type="PANTHER" id="PTHR43393:SF3">
    <property type="entry name" value="LYSINE DECARBOXYLASE-LIKE PROTEIN"/>
    <property type="match status" value="1"/>
</dbReference>
<organism evidence="2 3">
    <name type="scientific">Actinomadura coerulea</name>
    <dbReference type="NCBI Taxonomy" id="46159"/>
    <lineage>
        <taxon>Bacteria</taxon>
        <taxon>Bacillati</taxon>
        <taxon>Actinomycetota</taxon>
        <taxon>Actinomycetes</taxon>
        <taxon>Streptosporangiales</taxon>
        <taxon>Thermomonosporaceae</taxon>
        <taxon>Actinomadura</taxon>
    </lineage>
</organism>
<evidence type="ECO:0000313" key="3">
    <source>
        <dbReference type="Proteomes" id="UP000546324"/>
    </source>
</evidence>
<comment type="catalytic activity">
    <reaction evidence="1">
        <text>9-ribosyl-trans-zeatin 5'-phosphate + H2O = trans-zeatin + D-ribose 5-phosphate</text>
        <dbReference type="Rhea" id="RHEA:48564"/>
        <dbReference type="ChEBI" id="CHEBI:15377"/>
        <dbReference type="ChEBI" id="CHEBI:16522"/>
        <dbReference type="ChEBI" id="CHEBI:78346"/>
        <dbReference type="ChEBI" id="CHEBI:87947"/>
        <dbReference type="EC" id="3.2.2.n1"/>
    </reaction>
</comment>
<dbReference type="EC" id="3.2.2.n1" evidence="1"/>